<dbReference type="PANTHER" id="PTHR43162">
    <property type="match status" value="1"/>
</dbReference>
<keyword evidence="3" id="KW-1185">Reference proteome</keyword>
<evidence type="ECO:0000313" key="2">
    <source>
        <dbReference type="EMBL" id="GAL20551.1"/>
    </source>
</evidence>
<proteinExistence type="predicted"/>
<dbReference type="PANTHER" id="PTHR43162:SF1">
    <property type="entry name" value="PRESTALK A DIFFERENTIATION PROTEIN A"/>
    <property type="match status" value="1"/>
</dbReference>
<dbReference type="Proteomes" id="UP000029228">
    <property type="component" value="Unassembled WGS sequence"/>
</dbReference>
<protein>
    <recommendedName>
        <fullName evidence="1">NAD(P)-binding domain-containing protein</fullName>
    </recommendedName>
</protein>
<dbReference type="OrthoDB" id="109735at2"/>
<dbReference type="InterPro" id="IPR051604">
    <property type="entry name" value="Ergot_Alk_Oxidoreductase"/>
</dbReference>
<reference evidence="2 3" key="1">
    <citation type="submission" date="2014-09" db="EMBL/GenBank/DDBJ databases">
        <title>Vibrio maritimus JCM 19235. (C45) whole genome shotgun sequence.</title>
        <authorList>
            <person name="Sawabe T."/>
            <person name="Meirelles P."/>
            <person name="Nakanishi M."/>
            <person name="Sayaka M."/>
            <person name="Hattori M."/>
            <person name="Ohkuma M."/>
        </authorList>
    </citation>
    <scope>NUCLEOTIDE SEQUENCE [LARGE SCALE GENOMIC DNA]</scope>
    <source>
        <strain evidence="3">JCM19235</strain>
    </source>
</reference>
<evidence type="ECO:0000313" key="3">
    <source>
        <dbReference type="Proteomes" id="UP000029228"/>
    </source>
</evidence>
<gene>
    <name evidence="2" type="ORF">JCM19235_3553</name>
</gene>
<dbReference type="InterPro" id="IPR036291">
    <property type="entry name" value="NAD(P)-bd_dom_sf"/>
</dbReference>
<dbReference type="EMBL" id="BBMR01000006">
    <property type="protein sequence ID" value="GAL20551.1"/>
    <property type="molecule type" value="Genomic_DNA"/>
</dbReference>
<dbReference type="SUPFAM" id="SSF51735">
    <property type="entry name" value="NAD(P)-binding Rossmann-fold domains"/>
    <property type="match status" value="1"/>
</dbReference>
<dbReference type="AlphaFoldDB" id="A0A090RZ48"/>
<evidence type="ECO:0000259" key="1">
    <source>
        <dbReference type="Pfam" id="PF13460"/>
    </source>
</evidence>
<dbReference type="Gene3D" id="3.90.25.10">
    <property type="entry name" value="UDP-galactose 4-epimerase, domain 1"/>
    <property type="match status" value="1"/>
</dbReference>
<dbReference type="Pfam" id="PF13460">
    <property type="entry name" value="NAD_binding_10"/>
    <property type="match status" value="1"/>
</dbReference>
<dbReference type="InterPro" id="IPR016040">
    <property type="entry name" value="NAD(P)-bd_dom"/>
</dbReference>
<reference evidence="2 3" key="2">
    <citation type="submission" date="2014-09" db="EMBL/GenBank/DDBJ databases">
        <authorList>
            <consortium name="NBRP consortium"/>
            <person name="Sawabe T."/>
            <person name="Meirelles P."/>
            <person name="Nakanishi M."/>
            <person name="Sayaka M."/>
            <person name="Hattori M."/>
            <person name="Ohkuma M."/>
        </authorList>
    </citation>
    <scope>NUCLEOTIDE SEQUENCE [LARGE SCALE GENOMIC DNA]</scope>
    <source>
        <strain evidence="3">JCM19235</strain>
    </source>
</reference>
<dbReference type="CDD" id="cd05269">
    <property type="entry name" value="TMR_SDR_a"/>
    <property type="match status" value="1"/>
</dbReference>
<organism evidence="2 3">
    <name type="scientific">Vibrio maritimus</name>
    <dbReference type="NCBI Taxonomy" id="990268"/>
    <lineage>
        <taxon>Bacteria</taxon>
        <taxon>Pseudomonadati</taxon>
        <taxon>Pseudomonadota</taxon>
        <taxon>Gammaproteobacteria</taxon>
        <taxon>Vibrionales</taxon>
        <taxon>Vibrionaceae</taxon>
        <taxon>Vibrio</taxon>
    </lineage>
</organism>
<comment type="caution">
    <text evidence="2">The sequence shown here is derived from an EMBL/GenBank/DDBJ whole genome shotgun (WGS) entry which is preliminary data.</text>
</comment>
<sequence length="286" mass="30684">MEILVLGATGNTGSEVVKQLKEVGADFGIMARSADAANKLDLNPNQVRVSNYDDVETMTQALEGVRKIYVAMPAHPSNQQWIENTVAAAKAAGVELIVKLSGMGAKADAGSEIIRTHVLTDDIVKASGIAYTIVQPNSFFQNLYGSLPTINAMGQFFLPLAQAKQSVIDIRDVAAVVVSALTQSGHENQTYLISGPEALTFAEQAAILTEVSGKQIDYIAVPQEAAESAMKEAGMDNWTAEKLAEIMAWFGEGHYASVTDTVERVTGNKPRTFRAFAEEFAAVIEK</sequence>
<accession>A0A090RZ48</accession>
<dbReference type="STRING" id="990268.JCM19235_3553"/>
<feature type="domain" description="NAD(P)-binding" evidence="1">
    <location>
        <begin position="7"/>
        <end position="183"/>
    </location>
</feature>
<dbReference type="Gene3D" id="3.40.50.720">
    <property type="entry name" value="NAD(P)-binding Rossmann-like Domain"/>
    <property type="match status" value="1"/>
</dbReference>
<name>A0A090RZ48_9VIBR</name>